<protein>
    <submittedName>
        <fullName evidence="3">Uncharacterized protein LOC109019008</fullName>
    </submittedName>
</protein>
<dbReference type="GeneID" id="109019008"/>
<keyword evidence="2" id="KW-1185">Reference proteome</keyword>
<dbReference type="Gene3D" id="3.60.10.10">
    <property type="entry name" value="Endonuclease/exonuclease/phosphatase"/>
    <property type="match status" value="1"/>
</dbReference>
<dbReference type="SUPFAM" id="SSF56672">
    <property type="entry name" value="DNA/RNA polymerases"/>
    <property type="match status" value="1"/>
</dbReference>
<sequence>MAPRILCVTIDVSHVFVGSDEQPSGIGGLDKNQAGPPLVGLEHSTGNENSERRTFVESLQQPIPPPKFKLSVWCPEVGLPPEFCYTFWQGQIEVACRMVQRVNRGHDGKKHRKVDGNKEDAKTWKEVGRKSPAVVINHEEGIAKLNIETNPESMNKAESSKEDLENSRKQVYQGERAHVYNSDNEEGVIHAVMGKEKIYDSDVDHIMANGKSNPKEDKTLRKSQRNIRGLRNSRGRLKKLLIKFMVSLFAISEPFVDDNRMASLGNANQAAKLYVFWNNPNIFEVVLCTSQTVSGWFKWNAHRVIVTFVYAKCSYVDRRELWHDLEERTDMDQPWLVLGDFNVIRRDSERVGGNPRPLISMLEFSDCIDRCGLLEISSCGQNMSWCNGHGGVSRSWAKLDRVLMNNVFANLFPSVHFNYLSRKSSDHCPMVVFSDRPATSYGPSLFPFLNMWCLHDGFLMSVKEAWNEWDAASGLLKLSIHLKRTKLALRAWNKNELEDDFVATKIEIEIWEKREASHLGQTAKKKWLTEGDQNSKFFHLVIDQRSTKGHINKTVLVDGRVLYTAEEVHEEAVDIIKEDVVEVARDFFRGAPLSRFYSSSFIVLIPKVPEPFGFDKFHPISLCSVAYKIFLKIIVNRLNSILDSLVSHEQGAFIPRRNIFENITLAQDMVQLLHKKTIGGNVLIKLDMAKAYDRSQWFSVMMNGTFKYFFQSARGLHQGDPLSPYLFILMEEVLTRLLRNNFAEGRVGEFSHPIGAPLVSHLLYVDDILVFANGGKRSMKNLMHTLDIYERWSSQEISMDKSALFLSKLISTSRKRSLLSLTGFKECKFLVTYLGVPLVSGRLTTRIFEPLIDQVRKKLPVRSLNCYRRVVD</sequence>
<feature type="domain" description="Reverse transcriptase" evidence="1">
    <location>
        <begin position="586"/>
        <end position="838"/>
    </location>
</feature>
<dbReference type="InterPro" id="IPR052343">
    <property type="entry name" value="Retrotransposon-Effector_Assoc"/>
</dbReference>
<dbReference type="RefSeq" id="XP_035546582.1">
    <property type="nucleotide sequence ID" value="XM_035690689.1"/>
</dbReference>
<dbReference type="Proteomes" id="UP000235220">
    <property type="component" value="Chromosome 1"/>
</dbReference>
<dbReference type="AlphaFoldDB" id="A0A6P9EVF2"/>
<dbReference type="PANTHER" id="PTHR46890">
    <property type="entry name" value="NON-LTR RETROLELEMENT REVERSE TRANSCRIPTASE-LIKE PROTEIN-RELATED"/>
    <property type="match status" value="1"/>
</dbReference>
<evidence type="ECO:0000313" key="3">
    <source>
        <dbReference type="RefSeq" id="XP_035546582.1"/>
    </source>
</evidence>
<dbReference type="InterPro" id="IPR000477">
    <property type="entry name" value="RT_dom"/>
</dbReference>
<reference evidence="3" key="1">
    <citation type="submission" date="2025-08" db="UniProtKB">
        <authorList>
            <consortium name="RefSeq"/>
        </authorList>
    </citation>
    <scope>IDENTIFICATION</scope>
    <source>
        <tissue evidence="3">Leaves</tissue>
    </source>
</reference>
<evidence type="ECO:0000259" key="1">
    <source>
        <dbReference type="PROSITE" id="PS50878"/>
    </source>
</evidence>
<dbReference type="PROSITE" id="PS50878">
    <property type="entry name" value="RT_POL"/>
    <property type="match status" value="1"/>
</dbReference>
<dbReference type="InterPro" id="IPR036691">
    <property type="entry name" value="Endo/exonu/phosph_ase_sf"/>
</dbReference>
<dbReference type="Pfam" id="PF03372">
    <property type="entry name" value="Exo_endo_phos"/>
    <property type="match status" value="1"/>
</dbReference>
<evidence type="ECO:0000313" key="2">
    <source>
        <dbReference type="Proteomes" id="UP000235220"/>
    </source>
</evidence>
<dbReference type="InterPro" id="IPR005135">
    <property type="entry name" value="Endo/exonuclease/phosphatase"/>
</dbReference>
<dbReference type="InterPro" id="IPR043502">
    <property type="entry name" value="DNA/RNA_pol_sf"/>
</dbReference>
<dbReference type="InParanoid" id="A0A6P9EVF2"/>
<dbReference type="SUPFAM" id="SSF56219">
    <property type="entry name" value="DNase I-like"/>
    <property type="match status" value="1"/>
</dbReference>
<dbReference type="PANTHER" id="PTHR46890:SF48">
    <property type="entry name" value="RNA-DIRECTED DNA POLYMERASE"/>
    <property type="match status" value="1"/>
</dbReference>
<dbReference type="CDD" id="cd01650">
    <property type="entry name" value="RT_nLTR_like"/>
    <property type="match status" value="1"/>
</dbReference>
<proteinExistence type="predicted"/>
<dbReference type="GO" id="GO:0003824">
    <property type="term" value="F:catalytic activity"/>
    <property type="evidence" value="ECO:0007669"/>
    <property type="project" value="InterPro"/>
</dbReference>
<dbReference type="KEGG" id="jre:109019008"/>
<dbReference type="Pfam" id="PF00078">
    <property type="entry name" value="RVT_1"/>
    <property type="match status" value="1"/>
</dbReference>
<dbReference type="OrthoDB" id="1938625at2759"/>
<gene>
    <name evidence="3" type="primary">LOC109019008</name>
</gene>
<accession>A0A6P9EVF2</accession>
<name>A0A6P9EVF2_JUGRE</name>
<organism evidence="2 3">
    <name type="scientific">Juglans regia</name>
    <name type="common">English walnut</name>
    <dbReference type="NCBI Taxonomy" id="51240"/>
    <lineage>
        <taxon>Eukaryota</taxon>
        <taxon>Viridiplantae</taxon>
        <taxon>Streptophyta</taxon>
        <taxon>Embryophyta</taxon>
        <taxon>Tracheophyta</taxon>
        <taxon>Spermatophyta</taxon>
        <taxon>Magnoliopsida</taxon>
        <taxon>eudicotyledons</taxon>
        <taxon>Gunneridae</taxon>
        <taxon>Pentapetalae</taxon>
        <taxon>rosids</taxon>
        <taxon>fabids</taxon>
        <taxon>Fagales</taxon>
        <taxon>Juglandaceae</taxon>
        <taxon>Juglans</taxon>
    </lineage>
</organism>